<dbReference type="Gramene" id="Ma02_t01030.1">
    <property type="protein sequence ID" value="Ma02_p01030.1"/>
    <property type="gene ID" value="Ma02_g01030"/>
</dbReference>
<feature type="domain" description="Alpha-N-acetylglucosaminidase tim-barrel" evidence="1">
    <location>
        <begin position="37"/>
        <end position="86"/>
    </location>
</feature>
<reference evidence="2" key="1">
    <citation type="submission" date="2021-05" db="UniProtKB">
        <authorList>
            <consortium name="EnsemblPlants"/>
        </authorList>
    </citation>
    <scope>IDENTIFICATION</scope>
    <source>
        <strain evidence="2">subsp. malaccensis</strain>
    </source>
</reference>
<dbReference type="Proteomes" id="UP000012960">
    <property type="component" value="Unplaced"/>
</dbReference>
<keyword evidence="3" id="KW-1185">Reference proteome</keyword>
<dbReference type="PANTHER" id="PTHR12872:SF3">
    <property type="entry name" value="ALPHA-N-ACETYLGLUCOSAMINIDASE"/>
    <property type="match status" value="1"/>
</dbReference>
<dbReference type="EnsemblPlants" id="Ma02_t01030.1">
    <property type="protein sequence ID" value="Ma02_p01030.1"/>
    <property type="gene ID" value="Ma02_g01030"/>
</dbReference>
<dbReference type="InParanoid" id="A0A804HY01"/>
<dbReference type="InterPro" id="IPR024733">
    <property type="entry name" value="NAGLU_tim-barrel"/>
</dbReference>
<dbReference type="PANTHER" id="PTHR12872">
    <property type="entry name" value="ALPHA-N-ACETYLGLUCOSAMINIDASE"/>
    <property type="match status" value="1"/>
</dbReference>
<proteinExistence type="predicted"/>
<dbReference type="Pfam" id="PF05089">
    <property type="entry name" value="NAGLU"/>
    <property type="match status" value="1"/>
</dbReference>
<dbReference type="Gene3D" id="3.20.20.80">
    <property type="entry name" value="Glycosidases"/>
    <property type="match status" value="1"/>
</dbReference>
<name>A0A804HY01_MUSAM</name>
<evidence type="ECO:0000313" key="3">
    <source>
        <dbReference type="Proteomes" id="UP000012960"/>
    </source>
</evidence>
<evidence type="ECO:0000313" key="2">
    <source>
        <dbReference type="EnsemblPlants" id="Ma02_p01030.1"/>
    </source>
</evidence>
<dbReference type="InterPro" id="IPR007781">
    <property type="entry name" value="NAGLU"/>
</dbReference>
<protein>
    <recommendedName>
        <fullName evidence="1">Alpha-N-acetylglucosaminidase tim-barrel domain-containing protein</fullName>
    </recommendedName>
</protein>
<sequence>MLLHPVIHMHGGVGKDGRRKLIGWFSKGSTYHLLSMGKKQFGRKFLSDTFDENTPPVDDPKYISSLGSAIYKGMQSGDDDAIWLMQVS</sequence>
<accession>A0A804HY01</accession>
<organism evidence="2 3">
    <name type="scientific">Musa acuminata subsp. malaccensis</name>
    <name type="common">Wild banana</name>
    <name type="synonym">Musa malaccensis</name>
    <dbReference type="NCBI Taxonomy" id="214687"/>
    <lineage>
        <taxon>Eukaryota</taxon>
        <taxon>Viridiplantae</taxon>
        <taxon>Streptophyta</taxon>
        <taxon>Embryophyta</taxon>
        <taxon>Tracheophyta</taxon>
        <taxon>Spermatophyta</taxon>
        <taxon>Magnoliopsida</taxon>
        <taxon>Liliopsida</taxon>
        <taxon>Zingiberales</taxon>
        <taxon>Musaceae</taxon>
        <taxon>Musa</taxon>
    </lineage>
</organism>
<dbReference type="AlphaFoldDB" id="A0A804HY01"/>
<evidence type="ECO:0000259" key="1">
    <source>
        <dbReference type="Pfam" id="PF05089"/>
    </source>
</evidence>